<feature type="coiled-coil region" evidence="13">
    <location>
        <begin position="466"/>
        <end position="510"/>
    </location>
</feature>
<dbReference type="Proteomes" id="UP001221898">
    <property type="component" value="Unassembled WGS sequence"/>
</dbReference>
<keyword evidence="3" id="KW-0963">Cytoplasm</keyword>
<dbReference type="Gene3D" id="3.20.180.20">
    <property type="entry name" value="Dynein heavy chain, N-terminal domain 2"/>
    <property type="match status" value="1"/>
</dbReference>
<evidence type="ECO:0000313" key="16">
    <source>
        <dbReference type="Proteomes" id="UP001221898"/>
    </source>
</evidence>
<keyword evidence="6" id="KW-0067">ATP-binding</keyword>
<evidence type="ECO:0000256" key="6">
    <source>
        <dbReference type="ARBA" id="ARBA00022840"/>
    </source>
</evidence>
<evidence type="ECO:0000256" key="8">
    <source>
        <dbReference type="ARBA" id="ARBA00023054"/>
    </source>
</evidence>
<evidence type="ECO:0000259" key="14">
    <source>
        <dbReference type="Pfam" id="PF08393"/>
    </source>
</evidence>
<dbReference type="GO" id="GO:0005930">
    <property type="term" value="C:axoneme"/>
    <property type="evidence" value="ECO:0007669"/>
    <property type="project" value="UniProtKB-SubCell"/>
</dbReference>
<feature type="domain" description="Dynein heavy chain linker" evidence="14">
    <location>
        <begin position="687"/>
        <end position="852"/>
    </location>
</feature>
<dbReference type="GO" id="GO:0005524">
    <property type="term" value="F:ATP binding"/>
    <property type="evidence" value="ECO:0007669"/>
    <property type="project" value="UniProtKB-KW"/>
</dbReference>
<protein>
    <recommendedName>
        <fullName evidence="14">Dynein heavy chain linker domain-containing protein</fullName>
    </recommendedName>
</protein>
<dbReference type="FunFam" id="3.20.180.20:FF:000003">
    <property type="entry name" value="Dynein heavy chain 12, axonemal"/>
    <property type="match status" value="1"/>
</dbReference>
<gene>
    <name evidence="15" type="ORF">AAFF_G00406230</name>
</gene>
<evidence type="ECO:0000256" key="7">
    <source>
        <dbReference type="ARBA" id="ARBA00023017"/>
    </source>
</evidence>
<dbReference type="PANTHER" id="PTHR22878">
    <property type="entry name" value="DYNEIN HEAVY CHAIN 6, AXONEMAL-LIKE-RELATED"/>
    <property type="match status" value="1"/>
</dbReference>
<feature type="coiled-coil region" evidence="13">
    <location>
        <begin position="374"/>
        <end position="401"/>
    </location>
</feature>
<keyword evidence="12" id="KW-0966">Cell projection</keyword>
<dbReference type="GO" id="GO:0007018">
    <property type="term" value="P:microtubule-based movement"/>
    <property type="evidence" value="ECO:0007669"/>
    <property type="project" value="InterPro"/>
</dbReference>
<evidence type="ECO:0000256" key="5">
    <source>
        <dbReference type="ARBA" id="ARBA00022741"/>
    </source>
</evidence>
<dbReference type="EMBL" id="JAINUG010000080">
    <property type="protein sequence ID" value="KAJ8399893.1"/>
    <property type="molecule type" value="Genomic_DNA"/>
</dbReference>
<evidence type="ECO:0000256" key="2">
    <source>
        <dbReference type="ARBA" id="ARBA00008887"/>
    </source>
</evidence>
<feature type="domain" description="Dynein heavy chain linker" evidence="14">
    <location>
        <begin position="525"/>
        <end position="686"/>
    </location>
</feature>
<evidence type="ECO:0000256" key="12">
    <source>
        <dbReference type="ARBA" id="ARBA00023273"/>
    </source>
</evidence>
<dbReference type="GO" id="GO:0030286">
    <property type="term" value="C:dynein complex"/>
    <property type="evidence" value="ECO:0007669"/>
    <property type="project" value="UniProtKB-KW"/>
</dbReference>
<evidence type="ECO:0000256" key="10">
    <source>
        <dbReference type="ARBA" id="ARBA00023175"/>
    </source>
</evidence>
<dbReference type="Gene3D" id="1.10.287.2620">
    <property type="match status" value="1"/>
</dbReference>
<keyword evidence="8 13" id="KW-0175">Coiled coil</keyword>
<dbReference type="InterPro" id="IPR042222">
    <property type="entry name" value="Dynein_2_N"/>
</dbReference>
<dbReference type="Pfam" id="PF08393">
    <property type="entry name" value="DHC_N2"/>
    <property type="match status" value="2"/>
</dbReference>
<comment type="similarity">
    <text evidence="2">Belongs to the dynein heavy chain family.</text>
</comment>
<evidence type="ECO:0000313" key="15">
    <source>
        <dbReference type="EMBL" id="KAJ8399893.1"/>
    </source>
</evidence>
<keyword evidence="5" id="KW-0547">Nucleotide-binding</keyword>
<keyword evidence="9" id="KW-0969">Cilium</keyword>
<keyword evidence="4" id="KW-0493">Microtubule</keyword>
<evidence type="ECO:0000256" key="1">
    <source>
        <dbReference type="ARBA" id="ARBA00004430"/>
    </source>
</evidence>
<dbReference type="PANTHER" id="PTHR22878:SF71">
    <property type="entry name" value="DYNEIN, AXONEMAL, HEAVY CHAIN 3"/>
    <property type="match status" value="1"/>
</dbReference>
<dbReference type="InterPro" id="IPR026983">
    <property type="entry name" value="DHC"/>
</dbReference>
<dbReference type="Gene3D" id="1.20.140.100">
    <property type="entry name" value="Dynein heavy chain, N-terminal domain 2"/>
    <property type="match status" value="1"/>
</dbReference>
<evidence type="ECO:0000256" key="4">
    <source>
        <dbReference type="ARBA" id="ARBA00022701"/>
    </source>
</evidence>
<dbReference type="GO" id="GO:0051959">
    <property type="term" value="F:dynein light intermediate chain binding"/>
    <property type="evidence" value="ECO:0007669"/>
    <property type="project" value="InterPro"/>
</dbReference>
<comment type="subcellular location">
    <subcellularLocation>
        <location evidence="1">Cytoplasm</location>
        <location evidence="1">Cytoskeleton</location>
        <location evidence="1">Cilium axoneme</location>
    </subcellularLocation>
</comment>
<reference evidence="15" key="1">
    <citation type="journal article" date="2023" name="Science">
        <title>Genome structures resolve the early diversification of teleost fishes.</title>
        <authorList>
            <person name="Parey E."/>
            <person name="Louis A."/>
            <person name="Montfort J."/>
            <person name="Bouchez O."/>
            <person name="Roques C."/>
            <person name="Iampietro C."/>
            <person name="Lluch J."/>
            <person name="Castinel A."/>
            <person name="Donnadieu C."/>
            <person name="Desvignes T."/>
            <person name="Floi Bucao C."/>
            <person name="Jouanno E."/>
            <person name="Wen M."/>
            <person name="Mejri S."/>
            <person name="Dirks R."/>
            <person name="Jansen H."/>
            <person name="Henkel C."/>
            <person name="Chen W.J."/>
            <person name="Zahm M."/>
            <person name="Cabau C."/>
            <person name="Klopp C."/>
            <person name="Thompson A.W."/>
            <person name="Robinson-Rechavi M."/>
            <person name="Braasch I."/>
            <person name="Lecointre G."/>
            <person name="Bobe J."/>
            <person name="Postlethwait J.H."/>
            <person name="Berthelot C."/>
            <person name="Roest Crollius H."/>
            <person name="Guiguen Y."/>
        </authorList>
    </citation>
    <scope>NUCLEOTIDE SEQUENCE</scope>
    <source>
        <strain evidence="15">NC1722</strain>
    </source>
</reference>
<keyword evidence="7" id="KW-0243">Dynein</keyword>
<keyword evidence="10" id="KW-0505">Motor protein</keyword>
<dbReference type="GO" id="GO:0045505">
    <property type="term" value="F:dynein intermediate chain binding"/>
    <property type="evidence" value="ECO:0007669"/>
    <property type="project" value="InterPro"/>
</dbReference>
<comment type="caution">
    <text evidence="15">The sequence shown here is derived from an EMBL/GenBank/DDBJ whole genome shotgun (WGS) entry which is preliminary data.</text>
</comment>
<evidence type="ECO:0000256" key="9">
    <source>
        <dbReference type="ARBA" id="ARBA00023069"/>
    </source>
</evidence>
<evidence type="ECO:0000256" key="13">
    <source>
        <dbReference type="SAM" id="Coils"/>
    </source>
</evidence>
<organism evidence="15 16">
    <name type="scientific">Aldrovandia affinis</name>
    <dbReference type="NCBI Taxonomy" id="143900"/>
    <lineage>
        <taxon>Eukaryota</taxon>
        <taxon>Metazoa</taxon>
        <taxon>Chordata</taxon>
        <taxon>Craniata</taxon>
        <taxon>Vertebrata</taxon>
        <taxon>Euteleostomi</taxon>
        <taxon>Actinopterygii</taxon>
        <taxon>Neopterygii</taxon>
        <taxon>Teleostei</taxon>
        <taxon>Notacanthiformes</taxon>
        <taxon>Halosauridae</taxon>
        <taxon>Aldrovandia</taxon>
    </lineage>
</organism>
<dbReference type="GO" id="GO:0005874">
    <property type="term" value="C:microtubule"/>
    <property type="evidence" value="ECO:0007669"/>
    <property type="project" value="UniProtKB-KW"/>
</dbReference>
<accession>A0AAD7SCM2</accession>
<dbReference type="FunFam" id="1.10.287.2620:FF:000002">
    <property type="entry name" value="Dynein heavy chain 2, axonemal"/>
    <property type="match status" value="1"/>
</dbReference>
<name>A0AAD7SCM2_9TELE</name>
<keyword evidence="11" id="KW-0206">Cytoskeleton</keyword>
<dbReference type="InterPro" id="IPR042228">
    <property type="entry name" value="Dynein_linker_3"/>
</dbReference>
<sequence>MIAAQPAQQMMNIQKRVPDFHQSESLLGQKLHSQLLEEVLDTYNFSLKKSIVDYILEDPFERQRLFIPNVPHPFPRRVIRGPIPWASSYKEAQSWQTQHLFTINPMMLHLQDLWLNRFSSLRFVKLEELFSADFPLLLTEFEDLLRKQCQVTREDLLNKWLPECASLFITYKELWLPLVPQSERVAPIRAQEFFYCVASLMSLQLRSMVVSSLHDLLHFFMLHQGGNDYSEDYDELRFVQQQILVVKLKVEEPYVVFQPNLQQCWELIHRGFMEIIKSAEDLPRKIEGIQRLWKEIASLHITVPLSMFCLDAAKLNQDLCDRATRLKESLITFEVDENRELNKSVCRHYDEIAETISKIPENTEELVALNQYLKQSSEVTIHKLKEEIKEAANRLNFLLDFATLPDEDVKLNSTVFHWPDQILLLFEQSKSRLASYKEDAEDHLLKRISEFGKMLEGVSKEVEGFKKKELMTLDEMKNNAEKLDELTACLDAAVTELEDINKEESLLEKELSEFPMVQTLMASKLPYDQLWKTALNFQINSEVWLNGPFQDINAEKVTDELGGMWRTMYKLAKSFSDLPGPRRVADSFKIKVDKFKQHLPVLNTICNPGMKERHWQEISSIVGFDVTPEADTSLSNMVDLGLSKFSDKLEELGASASKEYSLEKALDKMRTEWAELCFMFSPYRDTEWEEMLVLIQDILDAMLKCQITWLYLEPIFSSEDIIAQMPEEGRKFGIVDSYWKDIIAEAVKDTRVLVATHQPNMLGRLEESNLFLEDIQKGLNTYLEKKRLYFPRFFFLSNDELLEILSETKDPLRVQPHLKKCFEGISSLEFTEDMEITGMISSEKETVPFIKKIYPAMAKVPSSYCCSEMAFCLVLHS</sequence>
<keyword evidence="16" id="KW-1185">Reference proteome</keyword>
<dbReference type="AlphaFoldDB" id="A0AAD7SCM2"/>
<dbReference type="InterPro" id="IPR013602">
    <property type="entry name" value="Dynein_heavy_linker"/>
</dbReference>
<proteinExistence type="inferred from homology"/>
<evidence type="ECO:0000256" key="3">
    <source>
        <dbReference type="ARBA" id="ARBA00022490"/>
    </source>
</evidence>
<evidence type="ECO:0000256" key="11">
    <source>
        <dbReference type="ARBA" id="ARBA00023212"/>
    </source>
</evidence>